<feature type="region of interest" description="Disordered" evidence="2">
    <location>
        <begin position="373"/>
        <end position="401"/>
    </location>
</feature>
<feature type="region of interest" description="Disordered" evidence="2">
    <location>
        <begin position="911"/>
        <end position="941"/>
    </location>
</feature>
<dbReference type="SMART" id="SM00320">
    <property type="entry name" value="WD40"/>
    <property type="match status" value="3"/>
</dbReference>
<evidence type="ECO:0000256" key="2">
    <source>
        <dbReference type="SAM" id="MobiDB-lite"/>
    </source>
</evidence>
<protein>
    <submittedName>
        <fullName evidence="3">Uncharacterized protein</fullName>
    </submittedName>
</protein>
<dbReference type="Gene3D" id="2.130.10.10">
    <property type="entry name" value="YVTN repeat-like/Quinoprotein amine dehydrogenase"/>
    <property type="match status" value="1"/>
</dbReference>
<name>A0ABY7CQH3_9BASI</name>
<accession>A0ABY7CQH3</accession>
<dbReference type="Gene3D" id="3.90.550.10">
    <property type="entry name" value="Spore Coat Polysaccharide Biosynthesis Protein SpsA, Chain A"/>
    <property type="match status" value="1"/>
</dbReference>
<dbReference type="RefSeq" id="XP_053021792.1">
    <property type="nucleotide sequence ID" value="XM_053170618.1"/>
</dbReference>
<keyword evidence="1" id="KW-0853">WD repeat</keyword>
<dbReference type="InterPro" id="IPR001680">
    <property type="entry name" value="WD40_rpt"/>
</dbReference>
<evidence type="ECO:0000256" key="1">
    <source>
        <dbReference type="PROSITE-ProRule" id="PRU00221"/>
    </source>
</evidence>
<feature type="repeat" description="WD" evidence="1">
    <location>
        <begin position="117"/>
        <end position="152"/>
    </location>
</feature>
<dbReference type="InterPro" id="IPR015943">
    <property type="entry name" value="WD40/YVTN_repeat-like_dom_sf"/>
</dbReference>
<dbReference type="Proteomes" id="UP001164743">
    <property type="component" value="Chromosome 6A"/>
</dbReference>
<evidence type="ECO:0000313" key="4">
    <source>
        <dbReference type="Proteomes" id="UP001164743"/>
    </source>
</evidence>
<evidence type="ECO:0000313" key="3">
    <source>
        <dbReference type="EMBL" id="WAQ86237.1"/>
    </source>
</evidence>
<dbReference type="GeneID" id="77811513"/>
<dbReference type="PANTHER" id="PTHR22806">
    <property type="entry name" value="NUCLEOPORIN NUP37 P37 -RELATED"/>
    <property type="match status" value="1"/>
</dbReference>
<dbReference type="InterPro" id="IPR036322">
    <property type="entry name" value="WD40_repeat_dom_sf"/>
</dbReference>
<dbReference type="SUPFAM" id="SSF50978">
    <property type="entry name" value="WD40 repeat-like"/>
    <property type="match status" value="1"/>
</dbReference>
<organism evidence="3 4">
    <name type="scientific">Puccinia triticina</name>
    <dbReference type="NCBI Taxonomy" id="208348"/>
    <lineage>
        <taxon>Eukaryota</taxon>
        <taxon>Fungi</taxon>
        <taxon>Dikarya</taxon>
        <taxon>Basidiomycota</taxon>
        <taxon>Pucciniomycotina</taxon>
        <taxon>Pucciniomycetes</taxon>
        <taxon>Pucciniales</taxon>
        <taxon>Pucciniaceae</taxon>
        <taxon>Puccinia</taxon>
    </lineage>
</organism>
<dbReference type="PANTHER" id="PTHR22806:SF0">
    <property type="entry name" value="NUCLEOPORIN NUP37"/>
    <property type="match status" value="1"/>
</dbReference>
<dbReference type="InterPro" id="IPR037626">
    <property type="entry name" value="NUP37"/>
</dbReference>
<reference evidence="3" key="1">
    <citation type="submission" date="2022-10" db="EMBL/GenBank/DDBJ databases">
        <title>Puccinia triticina Genome sequencing and assembly.</title>
        <authorList>
            <person name="Li C."/>
        </authorList>
    </citation>
    <scope>NUCLEOTIDE SEQUENCE</scope>
    <source>
        <strain evidence="3">Pt15</strain>
    </source>
</reference>
<dbReference type="EMBL" id="CP110426">
    <property type="protein sequence ID" value="WAQ86237.1"/>
    <property type="molecule type" value="Genomic_DNA"/>
</dbReference>
<sequence length="994" mass="110633">MSDTLLSSYSFGVDEVYRVKWSTSSPDLVAAGTSTSLQILRLDQDHTPSLVTTFRLGRRVTHISWGPTVMAEDGKNVTTRIDLLIACTDQSLRLLSYHAATDSQPQKTRIQSFGQGNSGHSGRITSLAWCPVPGYANVLGSAATDKCVLIWNAERSLADVGDSSEAACPPSPTLIGPFKSTPVTISFHPSSSSRLMVYDAHGTIKVIDWTKPDRPIIICLIEPRTLVNKLYSLGHASDRLGMADWKVDEADVFGALNGNRWAVWDMRSTRGGTPLAAGEVWGPGVVADVFRWCPTNPRMFAISTSSPNASNSGSGAIQVYFLSFLQSPRTVQLPGHPTQVRTRVHDIEWQPMSPDADVLCIATGRQLVWMKLGTRDSKPSTRADPPSHPPRRHLSTAPAQPRRPSLLSLLWIPSPAALVRRPSLRADPRRRSGWEADWGPARFRVGLRTAAETRRIRQSPFLTLALLSHPAPQNDPLGLASRWQRPRQLSLRPSATRANILPDTAAVILNWNRPENVIVIVAHLCQYDFFESIIIWNNNINQHLSFKDFENTECPRHKLMIYNSPSNNYFFSRFLACLQSPSRYCYFQDDDCIVQPIRTMYTQFKALLPRPSAVVVQADPVYSVMYNWEWCFNDPPNRLHTCFAWLGHGSFVTKSAVSDFVAMLSEQSLPSDSIALADNFFTTSLNRKAHVIVAPAIIDLPLSDRGFSDGTAGLERNRVYIQRGVELLSKVLKTGHHLGDLPELDEADSHAGAIRAADRTDRLFLMTNIEAFPPGGGPRFEGFDHGLAGWEDQLGTTGYALGHLRGRALDPAGRSEWIARERQAIRSSYAAAIDGDNSTFWSSPEPVKRNDWVGLGWIDRPMISDPSQTIIEIHFIVSNPDVFQQDTVVEVLQASGPSFSSARWERPRARDGAVGLDGRPTEDGIDCVPLPPPPTPTTNNPEKFDCFIRVLDTRSLANSLAIRVRSQVDHQLWEQDLLIDRIRWWVWEAFVLAL</sequence>
<dbReference type="InterPro" id="IPR029044">
    <property type="entry name" value="Nucleotide-diphossugar_trans"/>
</dbReference>
<dbReference type="SUPFAM" id="SSF53448">
    <property type="entry name" value="Nucleotide-diphospho-sugar transferases"/>
    <property type="match status" value="1"/>
</dbReference>
<dbReference type="PROSITE" id="PS50082">
    <property type="entry name" value="WD_REPEATS_2"/>
    <property type="match status" value="1"/>
</dbReference>
<keyword evidence="4" id="KW-1185">Reference proteome</keyword>
<gene>
    <name evidence="3" type="ORF">PtA15_6A869</name>
</gene>
<proteinExistence type="predicted"/>